<evidence type="ECO:0000313" key="2">
    <source>
        <dbReference type="EMBL" id="CAD8997936.1"/>
    </source>
</evidence>
<dbReference type="AlphaFoldDB" id="A0A7S1I1D5"/>
<dbReference type="EMBL" id="HBGA01023946">
    <property type="protein sequence ID" value="CAD8997936.1"/>
    <property type="molecule type" value="Transcribed_RNA"/>
</dbReference>
<gene>
    <name evidence="2" type="ORF">EGYM00392_LOCUS9005</name>
</gene>
<protein>
    <submittedName>
        <fullName evidence="2">Uncharacterized protein</fullName>
    </submittedName>
</protein>
<feature type="compositionally biased region" description="Acidic residues" evidence="1">
    <location>
        <begin position="72"/>
        <end position="83"/>
    </location>
</feature>
<name>A0A7S1I1D5_9EUGL</name>
<feature type="region of interest" description="Disordered" evidence="1">
    <location>
        <begin position="62"/>
        <end position="117"/>
    </location>
</feature>
<reference evidence="2" key="1">
    <citation type="submission" date="2021-01" db="EMBL/GenBank/DDBJ databases">
        <authorList>
            <person name="Corre E."/>
            <person name="Pelletier E."/>
            <person name="Niang G."/>
            <person name="Scheremetjew M."/>
            <person name="Finn R."/>
            <person name="Kale V."/>
            <person name="Holt S."/>
            <person name="Cochrane G."/>
            <person name="Meng A."/>
            <person name="Brown T."/>
            <person name="Cohen L."/>
        </authorList>
    </citation>
    <scope>NUCLEOTIDE SEQUENCE</scope>
    <source>
        <strain evidence="2">NIES-381</strain>
    </source>
</reference>
<feature type="region of interest" description="Disordered" evidence="1">
    <location>
        <begin position="1"/>
        <end position="27"/>
    </location>
</feature>
<organism evidence="2">
    <name type="scientific">Eutreptiella gymnastica</name>
    <dbReference type="NCBI Taxonomy" id="73025"/>
    <lineage>
        <taxon>Eukaryota</taxon>
        <taxon>Discoba</taxon>
        <taxon>Euglenozoa</taxon>
        <taxon>Euglenida</taxon>
        <taxon>Spirocuta</taxon>
        <taxon>Euglenophyceae</taxon>
        <taxon>Eutreptiales</taxon>
        <taxon>Eutreptiaceae</taxon>
        <taxon>Eutreptiella</taxon>
    </lineage>
</organism>
<sequence>MDIDAPMNELPDDSEPEPDLVSDDEDGEDAIIVRDTGGIVVHMEEELDVAKLSDEELLELLAGASEAADPSGEVEDTVCEQEGDAAPPAKKPKMLGQRWSHPPKKLLKGRPGMAVWS</sequence>
<proteinExistence type="predicted"/>
<evidence type="ECO:0000256" key="1">
    <source>
        <dbReference type="SAM" id="MobiDB-lite"/>
    </source>
</evidence>
<accession>A0A7S1I1D5</accession>
<feature type="compositionally biased region" description="Acidic residues" evidence="1">
    <location>
        <begin position="10"/>
        <end position="27"/>
    </location>
</feature>